<gene>
    <name evidence="2" type="ORF">N5923_17105</name>
</gene>
<evidence type="ECO:0000313" key="3">
    <source>
        <dbReference type="Proteomes" id="UP001064262"/>
    </source>
</evidence>
<dbReference type="CDD" id="cd04301">
    <property type="entry name" value="NAT_SF"/>
    <property type="match status" value="1"/>
</dbReference>
<dbReference type="GO" id="GO:0016747">
    <property type="term" value="F:acyltransferase activity, transferring groups other than amino-acyl groups"/>
    <property type="evidence" value="ECO:0007669"/>
    <property type="project" value="InterPro"/>
</dbReference>
<accession>A0A9J6PS28</accession>
<keyword evidence="3" id="KW-1185">Reference proteome</keyword>
<feature type="domain" description="N-acetyltransferase" evidence="1">
    <location>
        <begin position="1"/>
        <end position="164"/>
    </location>
</feature>
<dbReference type="Proteomes" id="UP001064262">
    <property type="component" value="Unassembled WGS sequence"/>
</dbReference>
<dbReference type="RefSeq" id="WP_267142671.1">
    <property type="nucleotide sequence ID" value="NZ_JAODIL010000071.1"/>
</dbReference>
<evidence type="ECO:0000259" key="1">
    <source>
        <dbReference type="PROSITE" id="PS51186"/>
    </source>
</evidence>
<reference evidence="2" key="1">
    <citation type="submission" date="2022-09" db="EMBL/GenBank/DDBJ databases">
        <title>Winslowiella arboricola sp. nov., isolated from bleeding cankers on broadleaf hosts.</title>
        <authorList>
            <person name="Brady C."/>
            <person name="Kaur S."/>
            <person name="Crampton B."/>
            <person name="Maddock D."/>
            <person name="Arnold D."/>
            <person name="Denman S."/>
        </authorList>
    </citation>
    <scope>NUCLEOTIDE SEQUENCE</scope>
    <source>
        <strain evidence="2">BAC 15a-03b</strain>
    </source>
</reference>
<dbReference type="PANTHER" id="PTHR43072">
    <property type="entry name" value="N-ACETYLTRANSFERASE"/>
    <property type="match status" value="1"/>
</dbReference>
<dbReference type="Pfam" id="PF00583">
    <property type="entry name" value="Acetyltransf_1"/>
    <property type="match status" value="1"/>
</dbReference>
<sequence>MNILHASQNHIAAVQAIYAHHVNTGLGSFETLPPSCEEMASRIAKVQQEGLIWLVAEMDGCVMGYCYLSFYRTRYAYRYTLEDSVYIDPDYQGRGVGKALLQHAIDWAQQQGYRQMIANVGNSENHGSLGLHESLGFTLCGTLHSVGLKHGQWLDTVFLQRELGEGDRTLPDNAASLSR</sequence>
<dbReference type="AlphaFoldDB" id="A0A9J6PS28"/>
<dbReference type="PROSITE" id="PS51186">
    <property type="entry name" value="GNAT"/>
    <property type="match status" value="1"/>
</dbReference>
<dbReference type="InterPro" id="IPR000182">
    <property type="entry name" value="GNAT_dom"/>
</dbReference>
<comment type="caution">
    <text evidence="2">The sequence shown here is derived from an EMBL/GenBank/DDBJ whole genome shotgun (WGS) entry which is preliminary data.</text>
</comment>
<name>A0A9J6PS28_9GAMM</name>
<dbReference type="EMBL" id="JAODIM010000042">
    <property type="protein sequence ID" value="MCU5779203.1"/>
    <property type="molecule type" value="Genomic_DNA"/>
</dbReference>
<proteinExistence type="predicted"/>
<dbReference type="Gene3D" id="3.40.630.30">
    <property type="match status" value="1"/>
</dbReference>
<dbReference type="InterPro" id="IPR016181">
    <property type="entry name" value="Acyl_CoA_acyltransferase"/>
</dbReference>
<organism evidence="2 3">
    <name type="scientific">Winslowiella arboricola</name>
    <dbReference type="NCBI Taxonomy" id="2978220"/>
    <lineage>
        <taxon>Bacteria</taxon>
        <taxon>Pseudomonadati</taxon>
        <taxon>Pseudomonadota</taxon>
        <taxon>Gammaproteobacteria</taxon>
        <taxon>Enterobacterales</taxon>
        <taxon>Erwiniaceae</taxon>
        <taxon>Winslowiella</taxon>
    </lineage>
</organism>
<dbReference type="PANTHER" id="PTHR43072:SF8">
    <property type="entry name" value="ACYLTRANSFERASE FABY-RELATED"/>
    <property type="match status" value="1"/>
</dbReference>
<dbReference type="SUPFAM" id="SSF55729">
    <property type="entry name" value="Acyl-CoA N-acyltransferases (Nat)"/>
    <property type="match status" value="1"/>
</dbReference>
<protein>
    <submittedName>
        <fullName evidence="2">GNAT family N-acetyltransferase</fullName>
    </submittedName>
</protein>
<evidence type="ECO:0000313" key="2">
    <source>
        <dbReference type="EMBL" id="MCU5779203.1"/>
    </source>
</evidence>